<name>A0ABV1KDG8_9PSEU</name>
<gene>
    <name evidence="1" type="ORF">WIS52_18715</name>
</gene>
<sequence>MRLAEAALDRLGIAHRRNRPTSLSVARRDAVAALDAAIGPKS</sequence>
<organism evidence="1 2">
    <name type="scientific">Pseudonocardia nematodicida</name>
    <dbReference type="NCBI Taxonomy" id="1206997"/>
    <lineage>
        <taxon>Bacteria</taxon>
        <taxon>Bacillati</taxon>
        <taxon>Actinomycetota</taxon>
        <taxon>Actinomycetes</taxon>
        <taxon>Pseudonocardiales</taxon>
        <taxon>Pseudonocardiaceae</taxon>
        <taxon>Pseudonocardia</taxon>
    </lineage>
</organism>
<proteinExistence type="predicted"/>
<evidence type="ECO:0000313" key="2">
    <source>
        <dbReference type="Proteomes" id="UP001494902"/>
    </source>
</evidence>
<protein>
    <submittedName>
        <fullName evidence="1">Uncharacterized protein</fullName>
    </submittedName>
</protein>
<dbReference type="RefSeq" id="WP_349299567.1">
    <property type="nucleotide sequence ID" value="NZ_JBEDNQ010000007.1"/>
</dbReference>
<accession>A0ABV1KDG8</accession>
<keyword evidence="2" id="KW-1185">Reference proteome</keyword>
<comment type="caution">
    <text evidence="1">The sequence shown here is derived from an EMBL/GenBank/DDBJ whole genome shotgun (WGS) entry which is preliminary data.</text>
</comment>
<reference evidence="1 2" key="1">
    <citation type="submission" date="2024-03" db="EMBL/GenBank/DDBJ databases">
        <title>Draft genome sequence of Pseudonocardia nematodicida JCM 31783.</title>
        <authorList>
            <person name="Butdee W."/>
            <person name="Duangmal K."/>
        </authorList>
    </citation>
    <scope>NUCLEOTIDE SEQUENCE [LARGE SCALE GENOMIC DNA]</scope>
    <source>
        <strain evidence="1 2">JCM 31783</strain>
    </source>
</reference>
<evidence type="ECO:0000313" key="1">
    <source>
        <dbReference type="EMBL" id="MEQ3552510.1"/>
    </source>
</evidence>
<dbReference type="Proteomes" id="UP001494902">
    <property type="component" value="Unassembled WGS sequence"/>
</dbReference>
<dbReference type="EMBL" id="JBEDNQ010000007">
    <property type="protein sequence ID" value="MEQ3552510.1"/>
    <property type="molecule type" value="Genomic_DNA"/>
</dbReference>